<evidence type="ECO:0000313" key="9">
    <source>
        <dbReference type="EMBL" id="CAL1295315.1"/>
    </source>
</evidence>
<evidence type="ECO:0000313" key="10">
    <source>
        <dbReference type="Proteomes" id="UP001497382"/>
    </source>
</evidence>
<evidence type="ECO:0000259" key="8">
    <source>
        <dbReference type="PROSITE" id="PS50222"/>
    </source>
</evidence>
<gene>
    <name evidence="9" type="ORF">LARSCL_LOCUS19210</name>
</gene>
<accession>A0AAV2BGE7</accession>
<keyword evidence="5 7" id="KW-0472">Membrane</keyword>
<evidence type="ECO:0000256" key="7">
    <source>
        <dbReference type="SAM" id="Phobius"/>
    </source>
</evidence>
<dbReference type="Proteomes" id="UP001497382">
    <property type="component" value="Unassembled WGS sequence"/>
</dbReference>
<dbReference type="GO" id="GO:0005385">
    <property type="term" value="F:zinc ion transmembrane transporter activity"/>
    <property type="evidence" value="ECO:0007669"/>
    <property type="project" value="TreeGrafter"/>
</dbReference>
<feature type="transmembrane region" description="Helical" evidence="7">
    <location>
        <begin position="709"/>
        <end position="729"/>
    </location>
</feature>
<dbReference type="InterPro" id="IPR050799">
    <property type="entry name" value="ZIP_Transporter"/>
</dbReference>
<evidence type="ECO:0000256" key="2">
    <source>
        <dbReference type="ARBA" id="ARBA00006939"/>
    </source>
</evidence>
<keyword evidence="10" id="KW-1185">Reference proteome</keyword>
<dbReference type="FunFam" id="1.10.238.10:FF:000216">
    <property type="entry name" value="Putative calmodulin"/>
    <property type="match status" value="1"/>
</dbReference>
<feature type="region of interest" description="Disordered" evidence="6">
    <location>
        <begin position="542"/>
        <end position="568"/>
    </location>
</feature>
<comment type="subcellular location">
    <subcellularLocation>
        <location evidence="1">Membrane</location>
        <topology evidence="1">Multi-pass membrane protein</topology>
    </subcellularLocation>
</comment>
<dbReference type="InterPro" id="IPR003689">
    <property type="entry name" value="ZIP"/>
</dbReference>
<dbReference type="Pfam" id="PF02535">
    <property type="entry name" value="Zip"/>
    <property type="match status" value="1"/>
</dbReference>
<evidence type="ECO:0000256" key="5">
    <source>
        <dbReference type="ARBA" id="ARBA00023136"/>
    </source>
</evidence>
<sequence length="803" mass="89088">MARYFREQDIDEFRDCFYLNARSGQIRSLDELTIIMRSLGMSPTITELKQYFKEKNGKISFADMLEIMHNHSQRENIPQEILRAFRAFDKSKSGRIPARELRHILLLWGEKLSPKEVGAKALWQTAVEILLYWVNFPSGYQPVWLGLICNRLGSLICLLVVTCHGSINAYDSGLSHQEDDDGSRFHDTSHISNKNFTRSNLTSAGVKLLSSSHQNDTNTDINSLLQQKTVHRLNEPTTYSKKNTLNVIRERRSLNGDFVLPFPIRNSHAGHDHSVQQAPSVMPNGHSHFHPHNNSTDEDLHSSVHSEHHGAAQHPTDIIHKDDDLQDLSEDKVSHEGSHKLPSKKQPAAESSAGVTTHQAHSGPCENRHENDEEEDEYNHNHDNDHEPSANYHQHHPLNDRHISGKVWLYASIAVVLISLCGLISVAVIPIMQKWFYHTLLQFLVGLAVGSLSGDGLLHLMPHAILDGEDTHDYVKGETHPHHHSNNSSAMEMKAIWKGLAALCGIFLFFIAERLLGALATHRRLKNEAKMTRHPKSMIQVRGEDTAGNGSVGEKLAQPKKNSYDHIREKDEKETIQMLQSEASPSKKGSNQSIHEIGFHGRSSFSIEPEVTVAYRPDSDSSVIVSEHHGHGHAHSHDIPQSVSAVAWMVIMGDGLHNFCDGLAIGAAFASGDADGISTTVAVFCHELPHELGDFAMLLKTGMKVKEALFYNGLSSVLCFIGMLIGVSLGNVHSATNWVFAGTAGMFLYIALVDMLPELTPPSVNPGTGSMTTLLVQVIGICIGISIMLLIALYEHELHSIVS</sequence>
<comment type="similarity">
    <text evidence="2">Belongs to the ZIP transporter (TC 2.A.5) family.</text>
</comment>
<dbReference type="InterPro" id="IPR002048">
    <property type="entry name" value="EF_hand_dom"/>
</dbReference>
<dbReference type="Gene3D" id="1.10.238.10">
    <property type="entry name" value="EF-hand"/>
    <property type="match status" value="2"/>
</dbReference>
<protein>
    <recommendedName>
        <fullName evidence="8">EF-hand domain-containing protein</fullName>
    </recommendedName>
</protein>
<feature type="region of interest" description="Disordered" evidence="6">
    <location>
        <begin position="268"/>
        <end position="397"/>
    </location>
</feature>
<feature type="compositionally biased region" description="Basic and acidic residues" evidence="6">
    <location>
        <begin position="378"/>
        <end position="388"/>
    </location>
</feature>
<keyword evidence="3 7" id="KW-0812">Transmembrane</keyword>
<dbReference type="GO" id="GO:0030003">
    <property type="term" value="P:intracellular monoatomic cation homeostasis"/>
    <property type="evidence" value="ECO:0007669"/>
    <property type="project" value="TreeGrafter"/>
</dbReference>
<evidence type="ECO:0000256" key="6">
    <source>
        <dbReference type="SAM" id="MobiDB-lite"/>
    </source>
</evidence>
<dbReference type="GO" id="GO:0071578">
    <property type="term" value="P:zinc ion import across plasma membrane"/>
    <property type="evidence" value="ECO:0007669"/>
    <property type="project" value="TreeGrafter"/>
</dbReference>
<feature type="compositionally biased region" description="Basic and acidic residues" evidence="6">
    <location>
        <begin position="317"/>
        <end position="339"/>
    </location>
</feature>
<dbReference type="PANTHER" id="PTHR12191:SF37">
    <property type="entry name" value="ZINC TRANSPORTER FOI"/>
    <property type="match status" value="1"/>
</dbReference>
<organism evidence="9 10">
    <name type="scientific">Larinioides sclopetarius</name>
    <dbReference type="NCBI Taxonomy" id="280406"/>
    <lineage>
        <taxon>Eukaryota</taxon>
        <taxon>Metazoa</taxon>
        <taxon>Ecdysozoa</taxon>
        <taxon>Arthropoda</taxon>
        <taxon>Chelicerata</taxon>
        <taxon>Arachnida</taxon>
        <taxon>Araneae</taxon>
        <taxon>Araneomorphae</taxon>
        <taxon>Entelegynae</taxon>
        <taxon>Araneoidea</taxon>
        <taxon>Araneidae</taxon>
        <taxon>Larinioides</taxon>
    </lineage>
</organism>
<dbReference type="PANTHER" id="PTHR12191">
    <property type="entry name" value="SOLUTE CARRIER FAMILY 39"/>
    <property type="match status" value="1"/>
</dbReference>
<dbReference type="GO" id="GO:0005509">
    <property type="term" value="F:calcium ion binding"/>
    <property type="evidence" value="ECO:0007669"/>
    <property type="project" value="InterPro"/>
</dbReference>
<reference evidence="9 10" key="1">
    <citation type="submission" date="2024-04" db="EMBL/GenBank/DDBJ databases">
        <authorList>
            <person name="Rising A."/>
            <person name="Reimegard J."/>
            <person name="Sonavane S."/>
            <person name="Akerstrom W."/>
            <person name="Nylinder S."/>
            <person name="Hedman E."/>
            <person name="Kallberg Y."/>
        </authorList>
    </citation>
    <scope>NUCLEOTIDE SEQUENCE [LARGE SCALE GENOMIC DNA]</scope>
</reference>
<feature type="compositionally biased region" description="Basic and acidic residues" evidence="6">
    <location>
        <begin position="298"/>
        <end position="310"/>
    </location>
</feature>
<feature type="transmembrane region" description="Helical" evidence="7">
    <location>
        <begin position="774"/>
        <end position="794"/>
    </location>
</feature>
<dbReference type="PROSITE" id="PS50222">
    <property type="entry name" value="EF_HAND_2"/>
    <property type="match status" value="1"/>
</dbReference>
<comment type="caution">
    <text evidence="9">The sequence shown here is derived from an EMBL/GenBank/DDBJ whole genome shotgun (WGS) entry which is preliminary data.</text>
</comment>
<dbReference type="GO" id="GO:0140410">
    <property type="term" value="F:monoatomic cation:bicarbonate symporter activity"/>
    <property type="evidence" value="ECO:0007669"/>
    <property type="project" value="TreeGrafter"/>
</dbReference>
<keyword evidence="4 7" id="KW-1133">Transmembrane helix</keyword>
<dbReference type="EMBL" id="CAXIEN010000367">
    <property type="protein sequence ID" value="CAL1295315.1"/>
    <property type="molecule type" value="Genomic_DNA"/>
</dbReference>
<evidence type="ECO:0000256" key="3">
    <source>
        <dbReference type="ARBA" id="ARBA00022692"/>
    </source>
</evidence>
<feature type="transmembrane region" description="Helical" evidence="7">
    <location>
        <begin position="407"/>
        <end position="428"/>
    </location>
</feature>
<dbReference type="SUPFAM" id="SSF47473">
    <property type="entry name" value="EF-hand"/>
    <property type="match status" value="1"/>
</dbReference>
<name>A0AAV2BGE7_9ARAC</name>
<feature type="transmembrane region" description="Helical" evidence="7">
    <location>
        <begin position="435"/>
        <end position="453"/>
    </location>
</feature>
<feature type="transmembrane region" description="Helical" evidence="7">
    <location>
        <begin position="735"/>
        <end position="753"/>
    </location>
</feature>
<feature type="transmembrane region" description="Helical" evidence="7">
    <location>
        <begin position="495"/>
        <end position="516"/>
    </location>
</feature>
<dbReference type="CDD" id="cd00051">
    <property type="entry name" value="EFh"/>
    <property type="match status" value="1"/>
</dbReference>
<evidence type="ECO:0000256" key="1">
    <source>
        <dbReference type="ARBA" id="ARBA00004141"/>
    </source>
</evidence>
<dbReference type="AlphaFoldDB" id="A0AAV2BGE7"/>
<feature type="domain" description="EF-hand" evidence="8">
    <location>
        <begin position="76"/>
        <end position="111"/>
    </location>
</feature>
<dbReference type="InterPro" id="IPR011992">
    <property type="entry name" value="EF-hand-dom_pair"/>
</dbReference>
<dbReference type="GO" id="GO:0005886">
    <property type="term" value="C:plasma membrane"/>
    <property type="evidence" value="ECO:0007669"/>
    <property type="project" value="TreeGrafter"/>
</dbReference>
<evidence type="ECO:0000256" key="4">
    <source>
        <dbReference type="ARBA" id="ARBA00022989"/>
    </source>
</evidence>
<proteinExistence type="inferred from homology"/>